<organism evidence="1 2">
    <name type="scientific">Hibiscus sabdariffa</name>
    <name type="common">roselle</name>
    <dbReference type="NCBI Taxonomy" id="183260"/>
    <lineage>
        <taxon>Eukaryota</taxon>
        <taxon>Viridiplantae</taxon>
        <taxon>Streptophyta</taxon>
        <taxon>Embryophyta</taxon>
        <taxon>Tracheophyta</taxon>
        <taxon>Spermatophyta</taxon>
        <taxon>Magnoliopsida</taxon>
        <taxon>eudicotyledons</taxon>
        <taxon>Gunneridae</taxon>
        <taxon>Pentapetalae</taxon>
        <taxon>rosids</taxon>
        <taxon>malvids</taxon>
        <taxon>Malvales</taxon>
        <taxon>Malvaceae</taxon>
        <taxon>Malvoideae</taxon>
        <taxon>Hibiscus</taxon>
    </lineage>
</organism>
<reference evidence="1 2" key="1">
    <citation type="journal article" date="2024" name="G3 (Bethesda)">
        <title>Genome assembly of Hibiscus sabdariffa L. provides insights into metabolisms of medicinal natural products.</title>
        <authorList>
            <person name="Kim T."/>
        </authorList>
    </citation>
    <scope>NUCLEOTIDE SEQUENCE [LARGE SCALE GENOMIC DNA]</scope>
    <source>
        <strain evidence="1">TK-2024</strain>
        <tissue evidence="1">Old leaves</tissue>
    </source>
</reference>
<evidence type="ECO:0000313" key="2">
    <source>
        <dbReference type="Proteomes" id="UP001396334"/>
    </source>
</evidence>
<proteinExistence type="predicted"/>
<dbReference type="Proteomes" id="UP001396334">
    <property type="component" value="Unassembled WGS sequence"/>
</dbReference>
<keyword evidence="2" id="KW-1185">Reference proteome</keyword>
<evidence type="ECO:0000313" key="1">
    <source>
        <dbReference type="EMBL" id="KAK8999775.1"/>
    </source>
</evidence>
<name>A0ABR2QGF9_9ROSI</name>
<accession>A0ABR2QGF9</accession>
<comment type="caution">
    <text evidence="1">The sequence shown here is derived from an EMBL/GenBank/DDBJ whole genome shotgun (WGS) entry which is preliminary data.</text>
</comment>
<gene>
    <name evidence="1" type="ORF">V6N11_065272</name>
</gene>
<dbReference type="EMBL" id="JBBPBN010000039">
    <property type="protein sequence ID" value="KAK8999775.1"/>
    <property type="molecule type" value="Genomic_DNA"/>
</dbReference>
<protein>
    <submittedName>
        <fullName evidence="1">Uncharacterized protein</fullName>
    </submittedName>
</protein>
<sequence length="353" mass="37886">MENLSVAASLNVDTGGLGNHSGRPPDNVIALDAPSTLKHPQSPSATEFQPTNKKGHCLGSSIKIGDFTAEEQGDLDMNMRDGYSNSMEILDGTISPNSIDQNVGAAAGGGSLPVLPTFKDKLLGSAGLIKDSAPLNDLDVDVREEDVRRRNMVYESRFDVLADGLDHNDDGMNQAPTNNNIRKEIFGVNTDLPYDRIGQVVPTDTRLQEHTQVPALGLQTGMGKVASVGKVIASKTSLNTSKNIVVQVLELGMNSGSKEIKGRILPNSLKGGSSKINMKEPEINSILKQLGPKQKRREDRGVGKPSLASGISKLVEDLNNAEVLEIARQWPTSSTIQGVDARVNWIPNSTFEQ</sequence>